<protein>
    <submittedName>
        <fullName evidence="7">D-3-phosphoglycerate dehydrogenase</fullName>
    </submittedName>
</protein>
<evidence type="ECO:0000313" key="8">
    <source>
        <dbReference type="Proteomes" id="UP000192708"/>
    </source>
</evidence>
<accession>A0A1W2B589</accession>
<dbReference type="InterPro" id="IPR050857">
    <property type="entry name" value="D-2-hydroxyacid_DH"/>
</dbReference>
<sequence>MNIVIADDYQNCVKDLNCYATLSEHQVQVYVEPVQHRDELIDRLKDADILVIIRERISIDEELLRQLPKLRLISLVGRHSKTIDYAACTKYGVAVTHGISSSPEAPAELTLALMLAVRRNVVLEATRMKEGKFPITLSHRLAGSTLSIYGLGVIGQIVAKAAQAMGMQILVWGREASLNKAKELGYEIAQSKADLFTRADVLSLHLRYNKDTANSVSYADLSLMKPTALFINTARAELVEEGALEKALRQGQPGFAGVDVYENEPILDGNHPFLSMENVVCMPHLGWADIDTFELYFGEAFEQVVRYLNKESLRLINPEVILR</sequence>
<dbReference type="EMBL" id="FWXJ01000011">
    <property type="protein sequence ID" value="SMC68004.1"/>
    <property type="molecule type" value="Genomic_DNA"/>
</dbReference>
<dbReference type="InterPro" id="IPR036291">
    <property type="entry name" value="NAD(P)-bd_dom_sf"/>
</dbReference>
<keyword evidence="3" id="KW-0520">NAD</keyword>
<dbReference type="PANTHER" id="PTHR42789:SF1">
    <property type="entry name" value="D-ISOMER SPECIFIC 2-HYDROXYACID DEHYDROGENASE FAMILY PROTEIN (AFU_ORTHOLOGUE AFUA_6G10090)"/>
    <property type="match status" value="1"/>
</dbReference>
<dbReference type="Proteomes" id="UP000192708">
    <property type="component" value="Unassembled WGS sequence"/>
</dbReference>
<gene>
    <name evidence="7" type="ORF">SAMN06296008_11177</name>
</gene>
<dbReference type="STRING" id="1938817.SAMN06296008_11177"/>
<evidence type="ECO:0000259" key="6">
    <source>
        <dbReference type="Pfam" id="PF02826"/>
    </source>
</evidence>
<evidence type="ECO:0000256" key="4">
    <source>
        <dbReference type="RuleBase" id="RU003719"/>
    </source>
</evidence>
<dbReference type="AlphaFoldDB" id="A0A1W2B589"/>
<dbReference type="InterPro" id="IPR006140">
    <property type="entry name" value="D-isomer_DH_NAD-bd"/>
</dbReference>
<proteinExistence type="inferred from homology"/>
<dbReference type="SUPFAM" id="SSF52283">
    <property type="entry name" value="Formate/glycerate dehydrogenase catalytic domain-like"/>
    <property type="match status" value="1"/>
</dbReference>
<feature type="domain" description="D-isomer specific 2-hydroxyacid dehydrogenase NAD-binding" evidence="6">
    <location>
        <begin position="111"/>
        <end position="286"/>
    </location>
</feature>
<reference evidence="7 8" key="1">
    <citation type="submission" date="2017-04" db="EMBL/GenBank/DDBJ databases">
        <authorList>
            <person name="Afonso C.L."/>
            <person name="Miller P.J."/>
            <person name="Scott M.A."/>
            <person name="Spackman E."/>
            <person name="Goraichik I."/>
            <person name="Dimitrov K.M."/>
            <person name="Suarez D.L."/>
            <person name="Swayne D.E."/>
        </authorList>
    </citation>
    <scope>NUCLEOTIDE SEQUENCE [LARGE SCALE GENOMIC DNA]</scope>
    <source>
        <strain evidence="7 8">VK13</strain>
    </source>
</reference>
<dbReference type="Pfam" id="PF00389">
    <property type="entry name" value="2-Hacid_dh"/>
    <property type="match status" value="1"/>
</dbReference>
<keyword evidence="8" id="KW-1185">Reference proteome</keyword>
<dbReference type="Gene3D" id="3.40.50.720">
    <property type="entry name" value="NAD(P)-binding Rossmann-like Domain"/>
    <property type="match status" value="2"/>
</dbReference>
<evidence type="ECO:0000256" key="2">
    <source>
        <dbReference type="ARBA" id="ARBA00023002"/>
    </source>
</evidence>
<evidence type="ECO:0000313" key="7">
    <source>
        <dbReference type="EMBL" id="SMC68004.1"/>
    </source>
</evidence>
<evidence type="ECO:0000259" key="5">
    <source>
        <dbReference type="Pfam" id="PF00389"/>
    </source>
</evidence>
<dbReference type="SUPFAM" id="SSF51735">
    <property type="entry name" value="NAD(P)-binding Rossmann-fold domains"/>
    <property type="match status" value="1"/>
</dbReference>
<comment type="similarity">
    <text evidence="1 4">Belongs to the D-isomer specific 2-hydroxyacid dehydrogenase family.</text>
</comment>
<organism evidence="7 8">
    <name type="scientific">Polynucleobacter kasalickyi</name>
    <dbReference type="NCBI Taxonomy" id="1938817"/>
    <lineage>
        <taxon>Bacteria</taxon>
        <taxon>Pseudomonadati</taxon>
        <taxon>Pseudomonadota</taxon>
        <taxon>Betaproteobacteria</taxon>
        <taxon>Burkholderiales</taxon>
        <taxon>Burkholderiaceae</taxon>
        <taxon>Polynucleobacter</taxon>
    </lineage>
</organism>
<dbReference type="CDD" id="cd12169">
    <property type="entry name" value="PGDH_like_1"/>
    <property type="match status" value="1"/>
</dbReference>
<dbReference type="RefSeq" id="WP_084284453.1">
    <property type="nucleotide sequence ID" value="NZ_FWXJ01000011.1"/>
</dbReference>
<dbReference type="GO" id="GO:0051287">
    <property type="term" value="F:NAD binding"/>
    <property type="evidence" value="ECO:0007669"/>
    <property type="project" value="InterPro"/>
</dbReference>
<dbReference type="PANTHER" id="PTHR42789">
    <property type="entry name" value="D-ISOMER SPECIFIC 2-HYDROXYACID DEHYDROGENASE FAMILY PROTEIN (AFU_ORTHOLOGUE AFUA_6G10090)"/>
    <property type="match status" value="1"/>
</dbReference>
<dbReference type="InterPro" id="IPR006139">
    <property type="entry name" value="D-isomer_2_OHA_DH_cat_dom"/>
</dbReference>
<name>A0A1W2B589_9BURK</name>
<evidence type="ECO:0000256" key="3">
    <source>
        <dbReference type="ARBA" id="ARBA00023027"/>
    </source>
</evidence>
<evidence type="ECO:0000256" key="1">
    <source>
        <dbReference type="ARBA" id="ARBA00005854"/>
    </source>
</evidence>
<dbReference type="GO" id="GO:0016616">
    <property type="term" value="F:oxidoreductase activity, acting on the CH-OH group of donors, NAD or NADP as acceptor"/>
    <property type="evidence" value="ECO:0007669"/>
    <property type="project" value="InterPro"/>
</dbReference>
<feature type="domain" description="D-isomer specific 2-hydroxyacid dehydrogenase catalytic" evidence="5">
    <location>
        <begin position="20"/>
        <end position="313"/>
    </location>
</feature>
<keyword evidence="2 4" id="KW-0560">Oxidoreductase</keyword>
<dbReference type="OrthoDB" id="9805416at2"/>
<dbReference type="Pfam" id="PF02826">
    <property type="entry name" value="2-Hacid_dh_C"/>
    <property type="match status" value="1"/>
</dbReference>